<reference evidence="3 4" key="1">
    <citation type="submission" date="2019-10" db="EMBL/GenBank/DDBJ databases">
        <title>Extracellular Electron Transfer in a Candidatus Methanoperedens spp. Enrichment Culture.</title>
        <authorList>
            <person name="Berger S."/>
            <person name="Rangel Shaw D."/>
            <person name="Berben T."/>
            <person name="In 'T Zandt M."/>
            <person name="Frank J."/>
            <person name="Reimann J."/>
            <person name="Jetten M.S.M."/>
            <person name="Welte C.U."/>
        </authorList>
    </citation>
    <scope>NUCLEOTIDE SEQUENCE [LARGE SCALE GENOMIC DNA]</scope>
    <source>
        <strain evidence="3">SB12</strain>
    </source>
</reference>
<dbReference type="CDD" id="cd07814">
    <property type="entry name" value="SRPBCC_CalC_Aha1-like"/>
    <property type="match status" value="1"/>
</dbReference>
<dbReference type="InterPro" id="IPR023393">
    <property type="entry name" value="START-like_dom_sf"/>
</dbReference>
<sequence length="148" mass="16485">MNSATLIVEKKIRASRERLFRAWITERDFARWFISGDGVSIESVSLDARPGGRFSIVMQLDGLSLPHEGEYLVIDEPEKLVFTWRSHMTAGESTLVTVLFEALERDASGAAQTLITLTHERLAESVIEAHRGGWTSILVGLATFHGDE</sequence>
<feature type="domain" description="Activator of Hsp90 ATPase homologue 1/2-like C-terminal" evidence="2">
    <location>
        <begin position="14"/>
        <end position="143"/>
    </location>
</feature>
<dbReference type="EMBL" id="WBUI01000024">
    <property type="protein sequence ID" value="KAB2929960.1"/>
    <property type="molecule type" value="Genomic_DNA"/>
</dbReference>
<dbReference type="SUPFAM" id="SSF55961">
    <property type="entry name" value="Bet v1-like"/>
    <property type="match status" value="1"/>
</dbReference>
<organism evidence="3 4">
    <name type="scientific">Leptonema illini</name>
    <dbReference type="NCBI Taxonomy" id="183"/>
    <lineage>
        <taxon>Bacteria</taxon>
        <taxon>Pseudomonadati</taxon>
        <taxon>Spirochaetota</taxon>
        <taxon>Spirochaetia</taxon>
        <taxon>Leptospirales</taxon>
        <taxon>Leptospiraceae</taxon>
        <taxon>Leptonema</taxon>
    </lineage>
</organism>
<gene>
    <name evidence="3" type="ORF">F9K24_18175</name>
</gene>
<dbReference type="Gene3D" id="3.30.530.20">
    <property type="match status" value="1"/>
</dbReference>
<evidence type="ECO:0000313" key="3">
    <source>
        <dbReference type="EMBL" id="KAB2929960.1"/>
    </source>
</evidence>
<dbReference type="Proteomes" id="UP000460298">
    <property type="component" value="Unassembled WGS sequence"/>
</dbReference>
<comment type="caution">
    <text evidence="3">The sequence shown here is derived from an EMBL/GenBank/DDBJ whole genome shotgun (WGS) entry which is preliminary data.</text>
</comment>
<proteinExistence type="inferred from homology"/>
<name>A0A833GZP4_9LEPT</name>
<dbReference type="InterPro" id="IPR013538">
    <property type="entry name" value="ASHA1/2-like_C"/>
</dbReference>
<accession>A0A833GZP4</accession>
<dbReference type="Pfam" id="PF08327">
    <property type="entry name" value="AHSA1"/>
    <property type="match status" value="1"/>
</dbReference>
<comment type="similarity">
    <text evidence="1">Belongs to the AHA1 family.</text>
</comment>
<evidence type="ECO:0000256" key="1">
    <source>
        <dbReference type="ARBA" id="ARBA00006817"/>
    </source>
</evidence>
<evidence type="ECO:0000259" key="2">
    <source>
        <dbReference type="Pfam" id="PF08327"/>
    </source>
</evidence>
<dbReference type="AlphaFoldDB" id="A0A833GZP4"/>
<evidence type="ECO:0000313" key="4">
    <source>
        <dbReference type="Proteomes" id="UP000460298"/>
    </source>
</evidence>
<protein>
    <submittedName>
        <fullName evidence="3">SRPBCC domain-containing protein</fullName>
    </submittedName>
</protein>